<keyword evidence="4" id="KW-0808">Transferase</keyword>
<dbReference type="InterPro" id="IPR003594">
    <property type="entry name" value="HATPase_dom"/>
</dbReference>
<dbReference type="PROSITE" id="PS50109">
    <property type="entry name" value="HIS_KIN"/>
    <property type="match status" value="1"/>
</dbReference>
<sequence>MKLEEHPFIESISAERRDLILGEIEVLELEPEMPIFEEKSEPDALYLILEGSVCFTKAKNDGSRQIVSESEAGSFFGEVGVFTGEKRALGAQTRGKSRVARVPEPTVKRIIEDSEPVRRILESVIHHLKSTTNHYMSEVMRTEKFALVGTMVSSILHDFKNPFSIISLGSTIIQNRHKDDPKTAKICNDMETQIRRMVNMANDLAAFARGEHEIEIAHISLDTLFEHFQELNGPFFDDNQIDLKLNGNGITLQGDASRLLRILQNLVGNAIDALHTAEIEGEIKVDAETKGDDVIIRVSDNGPGIPPDIRENFFEPFVTQGKNEGTGLGTAIVKSIVLAHKGSIDFETSARGTTFTIQLPKEQA</sequence>
<dbReference type="SMART" id="SM00100">
    <property type="entry name" value="cNMP"/>
    <property type="match status" value="1"/>
</dbReference>
<dbReference type="SMART" id="SM00387">
    <property type="entry name" value="HATPase_c"/>
    <property type="match status" value="1"/>
</dbReference>
<keyword evidence="7" id="KW-0067">ATP-binding</keyword>
<keyword evidence="12" id="KW-1185">Reference proteome</keyword>
<dbReference type="InterPro" id="IPR005467">
    <property type="entry name" value="His_kinase_dom"/>
</dbReference>
<dbReference type="EC" id="2.7.13.3" evidence="2"/>
<dbReference type="Gene3D" id="2.60.120.10">
    <property type="entry name" value="Jelly Rolls"/>
    <property type="match status" value="1"/>
</dbReference>
<evidence type="ECO:0000256" key="7">
    <source>
        <dbReference type="ARBA" id="ARBA00022840"/>
    </source>
</evidence>
<dbReference type="AlphaFoldDB" id="A0A317ZLM2"/>
<dbReference type="OrthoDB" id="178489at2"/>
<feature type="domain" description="Histidine kinase" evidence="10">
    <location>
        <begin position="154"/>
        <end position="363"/>
    </location>
</feature>
<evidence type="ECO:0000313" key="11">
    <source>
        <dbReference type="EMBL" id="PXA04719.1"/>
    </source>
</evidence>
<evidence type="ECO:0000259" key="9">
    <source>
        <dbReference type="PROSITE" id="PS50042"/>
    </source>
</evidence>
<dbReference type="EMBL" id="QHJQ01000003">
    <property type="protein sequence ID" value="PXA04719.1"/>
    <property type="molecule type" value="Genomic_DNA"/>
</dbReference>
<dbReference type="PANTHER" id="PTHR43065">
    <property type="entry name" value="SENSOR HISTIDINE KINASE"/>
    <property type="match status" value="1"/>
</dbReference>
<dbReference type="CDD" id="cd00038">
    <property type="entry name" value="CAP_ED"/>
    <property type="match status" value="1"/>
</dbReference>
<keyword evidence="5" id="KW-0547">Nucleotide-binding</keyword>
<gene>
    <name evidence="11" type="ORF">DDZ13_05985</name>
</gene>
<reference evidence="11 12" key="1">
    <citation type="submission" date="2018-05" db="EMBL/GenBank/DDBJ databases">
        <title>Coraliomargarita sinensis sp. nov., isolated from a marine solar saltern.</title>
        <authorList>
            <person name="Zhou L.Y."/>
        </authorList>
    </citation>
    <scope>NUCLEOTIDE SEQUENCE [LARGE SCALE GENOMIC DNA]</scope>
    <source>
        <strain evidence="11 12">WN38</strain>
    </source>
</reference>
<dbReference type="GO" id="GO:0000155">
    <property type="term" value="F:phosphorelay sensor kinase activity"/>
    <property type="evidence" value="ECO:0007669"/>
    <property type="project" value="InterPro"/>
</dbReference>
<dbReference type="RefSeq" id="WP_110130525.1">
    <property type="nucleotide sequence ID" value="NZ_QHJQ01000003.1"/>
</dbReference>
<dbReference type="InterPro" id="IPR004358">
    <property type="entry name" value="Sig_transdc_His_kin-like_C"/>
</dbReference>
<organism evidence="11 12">
    <name type="scientific">Coraliomargarita sinensis</name>
    <dbReference type="NCBI Taxonomy" id="2174842"/>
    <lineage>
        <taxon>Bacteria</taxon>
        <taxon>Pseudomonadati</taxon>
        <taxon>Verrucomicrobiota</taxon>
        <taxon>Opitutia</taxon>
        <taxon>Puniceicoccales</taxon>
        <taxon>Coraliomargaritaceae</taxon>
        <taxon>Coraliomargarita</taxon>
    </lineage>
</organism>
<evidence type="ECO:0000256" key="5">
    <source>
        <dbReference type="ARBA" id="ARBA00022741"/>
    </source>
</evidence>
<dbReference type="Pfam" id="PF02518">
    <property type="entry name" value="HATPase_c"/>
    <property type="match status" value="1"/>
</dbReference>
<evidence type="ECO:0000256" key="8">
    <source>
        <dbReference type="ARBA" id="ARBA00023012"/>
    </source>
</evidence>
<dbReference type="Proteomes" id="UP000247099">
    <property type="component" value="Unassembled WGS sequence"/>
</dbReference>
<dbReference type="InterPro" id="IPR036890">
    <property type="entry name" value="HATPase_C_sf"/>
</dbReference>
<dbReference type="Gene3D" id="3.30.565.10">
    <property type="entry name" value="Histidine kinase-like ATPase, C-terminal domain"/>
    <property type="match status" value="1"/>
</dbReference>
<dbReference type="CDD" id="cd00075">
    <property type="entry name" value="HATPase"/>
    <property type="match status" value="1"/>
</dbReference>
<evidence type="ECO:0000256" key="4">
    <source>
        <dbReference type="ARBA" id="ARBA00022679"/>
    </source>
</evidence>
<dbReference type="PANTHER" id="PTHR43065:SF10">
    <property type="entry name" value="PEROXIDE STRESS-ACTIVATED HISTIDINE KINASE MAK3"/>
    <property type="match status" value="1"/>
</dbReference>
<comment type="catalytic activity">
    <reaction evidence="1">
        <text>ATP + protein L-histidine = ADP + protein N-phospho-L-histidine.</text>
        <dbReference type="EC" id="2.7.13.3"/>
    </reaction>
</comment>
<dbReference type="SUPFAM" id="SSF51206">
    <property type="entry name" value="cAMP-binding domain-like"/>
    <property type="match status" value="1"/>
</dbReference>
<dbReference type="CDD" id="cd00082">
    <property type="entry name" value="HisKA"/>
    <property type="match status" value="1"/>
</dbReference>
<keyword evidence="3" id="KW-0597">Phosphoprotein</keyword>
<keyword evidence="6" id="KW-0418">Kinase</keyword>
<dbReference type="InParanoid" id="A0A317ZLM2"/>
<dbReference type="GO" id="GO:0005524">
    <property type="term" value="F:ATP binding"/>
    <property type="evidence" value="ECO:0007669"/>
    <property type="project" value="UniProtKB-KW"/>
</dbReference>
<dbReference type="Pfam" id="PF00027">
    <property type="entry name" value="cNMP_binding"/>
    <property type="match status" value="1"/>
</dbReference>
<evidence type="ECO:0000256" key="2">
    <source>
        <dbReference type="ARBA" id="ARBA00012438"/>
    </source>
</evidence>
<dbReference type="SUPFAM" id="SSF55874">
    <property type="entry name" value="ATPase domain of HSP90 chaperone/DNA topoisomerase II/histidine kinase"/>
    <property type="match status" value="1"/>
</dbReference>
<dbReference type="PRINTS" id="PR00344">
    <property type="entry name" value="BCTRLSENSOR"/>
</dbReference>
<dbReference type="Pfam" id="PF00512">
    <property type="entry name" value="HisKA"/>
    <property type="match status" value="1"/>
</dbReference>
<name>A0A317ZLM2_9BACT</name>
<dbReference type="SMART" id="SM00388">
    <property type="entry name" value="HisKA"/>
    <property type="match status" value="1"/>
</dbReference>
<dbReference type="InterPro" id="IPR000595">
    <property type="entry name" value="cNMP-bd_dom"/>
</dbReference>
<dbReference type="InterPro" id="IPR018490">
    <property type="entry name" value="cNMP-bd_dom_sf"/>
</dbReference>
<dbReference type="SUPFAM" id="SSF47384">
    <property type="entry name" value="Homodimeric domain of signal transducing histidine kinase"/>
    <property type="match status" value="1"/>
</dbReference>
<comment type="caution">
    <text evidence="11">The sequence shown here is derived from an EMBL/GenBank/DDBJ whole genome shotgun (WGS) entry which is preliminary data.</text>
</comment>
<dbReference type="InterPro" id="IPR014710">
    <property type="entry name" value="RmlC-like_jellyroll"/>
</dbReference>
<evidence type="ECO:0000256" key="1">
    <source>
        <dbReference type="ARBA" id="ARBA00000085"/>
    </source>
</evidence>
<accession>A0A317ZLM2</accession>
<feature type="domain" description="Cyclic nucleotide-binding" evidence="9">
    <location>
        <begin position="8"/>
        <end position="119"/>
    </location>
</feature>
<dbReference type="PROSITE" id="PS50042">
    <property type="entry name" value="CNMP_BINDING_3"/>
    <property type="match status" value="1"/>
</dbReference>
<dbReference type="InterPro" id="IPR003661">
    <property type="entry name" value="HisK_dim/P_dom"/>
</dbReference>
<dbReference type="Gene3D" id="1.10.287.130">
    <property type="match status" value="1"/>
</dbReference>
<evidence type="ECO:0000259" key="10">
    <source>
        <dbReference type="PROSITE" id="PS50109"/>
    </source>
</evidence>
<proteinExistence type="predicted"/>
<evidence type="ECO:0000256" key="3">
    <source>
        <dbReference type="ARBA" id="ARBA00022553"/>
    </source>
</evidence>
<dbReference type="InterPro" id="IPR036097">
    <property type="entry name" value="HisK_dim/P_sf"/>
</dbReference>
<protein>
    <recommendedName>
        <fullName evidence="2">histidine kinase</fullName>
        <ecNumber evidence="2">2.7.13.3</ecNumber>
    </recommendedName>
</protein>
<evidence type="ECO:0000256" key="6">
    <source>
        <dbReference type="ARBA" id="ARBA00022777"/>
    </source>
</evidence>
<keyword evidence="8" id="KW-0902">Two-component regulatory system</keyword>
<evidence type="ECO:0000313" key="12">
    <source>
        <dbReference type="Proteomes" id="UP000247099"/>
    </source>
</evidence>